<name>A0A7W7YQN7_9BACT</name>
<dbReference type="EMBL" id="JACHIF010000015">
    <property type="protein sequence ID" value="MBB5040573.1"/>
    <property type="molecule type" value="Genomic_DNA"/>
</dbReference>
<dbReference type="Proteomes" id="UP000534294">
    <property type="component" value="Unassembled WGS sequence"/>
</dbReference>
<evidence type="ECO:0000313" key="2">
    <source>
        <dbReference type="Proteomes" id="UP000534294"/>
    </source>
</evidence>
<dbReference type="AlphaFoldDB" id="A0A7W7YQN7"/>
<proteinExistence type="predicted"/>
<comment type="caution">
    <text evidence="1">The sequence shown here is derived from an EMBL/GenBank/DDBJ whole genome shotgun (WGS) entry which is preliminary data.</text>
</comment>
<accession>A0A7W7YQN7</accession>
<protein>
    <submittedName>
        <fullName evidence="1">Uncharacterized protein</fullName>
    </submittedName>
</protein>
<organism evidence="1 2">
    <name type="scientific">Prosthecobacter dejongeii</name>
    <dbReference type="NCBI Taxonomy" id="48465"/>
    <lineage>
        <taxon>Bacteria</taxon>
        <taxon>Pseudomonadati</taxon>
        <taxon>Verrucomicrobiota</taxon>
        <taxon>Verrucomicrobiia</taxon>
        <taxon>Verrucomicrobiales</taxon>
        <taxon>Verrucomicrobiaceae</taxon>
        <taxon>Prosthecobacter</taxon>
    </lineage>
</organism>
<keyword evidence="2" id="KW-1185">Reference proteome</keyword>
<gene>
    <name evidence="1" type="ORF">HNQ64_004861</name>
</gene>
<reference evidence="1 2" key="1">
    <citation type="submission" date="2020-08" db="EMBL/GenBank/DDBJ databases">
        <title>Genomic Encyclopedia of Type Strains, Phase IV (KMG-IV): sequencing the most valuable type-strain genomes for metagenomic binning, comparative biology and taxonomic classification.</title>
        <authorList>
            <person name="Goeker M."/>
        </authorList>
    </citation>
    <scope>NUCLEOTIDE SEQUENCE [LARGE SCALE GENOMIC DNA]</scope>
    <source>
        <strain evidence="1 2">DSM 12251</strain>
    </source>
</reference>
<sequence>MTPSTRTDFDDRVLACAPGSFPWDLWQQEALDAGLHPDLATLGRAVMREAYQHDWCDGLKYECGINNPETAAGMIVCAKEQPFLTETRWQWLLATDGLRFDPWNREEWSEAAPEWNEMLRRWLAELNAENVRSAENQLLLEALDYITFFYRLNQLAIVDLEGQAFRTGASETTLWASFTVIDSTQPEPRRVNHSGAIRIDLGKDGDATIFERVEES</sequence>
<evidence type="ECO:0000313" key="1">
    <source>
        <dbReference type="EMBL" id="MBB5040573.1"/>
    </source>
</evidence>